<evidence type="ECO:0000256" key="9">
    <source>
        <dbReference type="ARBA" id="ARBA00022871"/>
    </source>
</evidence>
<dbReference type="GeneID" id="117150152"/>
<keyword evidence="11" id="KW-0469">Meiosis</keyword>
<feature type="region of interest" description="Disordered" evidence="15">
    <location>
        <begin position="351"/>
        <end position="374"/>
    </location>
</feature>
<feature type="compositionally biased region" description="Low complexity" evidence="15">
    <location>
        <begin position="358"/>
        <end position="373"/>
    </location>
</feature>
<dbReference type="GO" id="GO:0051321">
    <property type="term" value="P:meiotic cell cycle"/>
    <property type="evidence" value="ECO:0007669"/>
    <property type="project" value="UniProtKB-KW"/>
</dbReference>
<dbReference type="PANTHER" id="PTHR22655">
    <property type="entry name" value="ATP-DEPENDENT RNA HELICASE TDRD12-RELATED"/>
    <property type="match status" value="1"/>
</dbReference>
<proteinExistence type="predicted"/>
<keyword evidence="17" id="KW-1185">Reference proteome</keyword>
<dbReference type="SUPFAM" id="SSF63748">
    <property type="entry name" value="Tudor/PWWP/MBT"/>
    <property type="match status" value="2"/>
</dbReference>
<keyword evidence="5" id="KW-0221">Differentiation</keyword>
<comment type="catalytic activity">
    <reaction evidence="12">
        <text>ATP + H2O = ADP + phosphate + H(+)</text>
        <dbReference type="Rhea" id="RHEA:13065"/>
        <dbReference type="ChEBI" id="CHEBI:15377"/>
        <dbReference type="ChEBI" id="CHEBI:15378"/>
        <dbReference type="ChEBI" id="CHEBI:30616"/>
        <dbReference type="ChEBI" id="CHEBI:43474"/>
        <dbReference type="ChEBI" id="CHEBI:456216"/>
        <dbReference type="EC" id="3.6.4.13"/>
    </reaction>
</comment>
<evidence type="ECO:0000256" key="11">
    <source>
        <dbReference type="ARBA" id="ARBA00023254"/>
    </source>
</evidence>
<gene>
    <name evidence="18 19" type="primary">LOC117150152</name>
</gene>
<dbReference type="InterPro" id="IPR014014">
    <property type="entry name" value="RNA_helicase_DEAD_Q_motif"/>
</dbReference>
<dbReference type="GO" id="GO:0007283">
    <property type="term" value="P:spermatogenesis"/>
    <property type="evidence" value="ECO:0007669"/>
    <property type="project" value="UniProtKB-KW"/>
</dbReference>
<evidence type="ECO:0000256" key="8">
    <source>
        <dbReference type="ARBA" id="ARBA00022840"/>
    </source>
</evidence>
<dbReference type="GO" id="GO:0005524">
    <property type="term" value="F:ATP binding"/>
    <property type="evidence" value="ECO:0007669"/>
    <property type="project" value="UniProtKB-KW"/>
</dbReference>
<protein>
    <recommendedName>
        <fullName evidence="1">RNA helicase</fullName>
        <ecNumber evidence="1">3.6.4.13</ecNumber>
    </recommendedName>
</protein>
<name>A0A6P8KRL5_DROMA</name>
<dbReference type="Gene3D" id="2.30.30.140">
    <property type="match status" value="1"/>
</dbReference>
<evidence type="ECO:0000256" key="5">
    <source>
        <dbReference type="ARBA" id="ARBA00022782"/>
    </source>
</evidence>
<evidence type="ECO:0000313" key="18">
    <source>
        <dbReference type="RefSeq" id="XP_033172860.1"/>
    </source>
</evidence>
<evidence type="ECO:0000256" key="4">
    <source>
        <dbReference type="ARBA" id="ARBA00022741"/>
    </source>
</evidence>
<reference evidence="18" key="1">
    <citation type="submission" date="2025-04" db="UniProtKB">
        <authorList>
            <consortium name="RefSeq"/>
        </authorList>
    </citation>
    <scope>IDENTIFICATION</scope>
    <source>
        <strain evidence="18">Mau12</strain>
        <strain evidence="17">mau12</strain>
        <tissue evidence="18">Whole Body</tissue>
    </source>
</reference>
<evidence type="ECO:0000256" key="6">
    <source>
        <dbReference type="ARBA" id="ARBA00022801"/>
    </source>
</evidence>
<evidence type="ECO:0000256" key="10">
    <source>
        <dbReference type="ARBA" id="ARBA00023158"/>
    </source>
</evidence>
<evidence type="ECO:0000256" key="15">
    <source>
        <dbReference type="SAM" id="MobiDB-lite"/>
    </source>
</evidence>
<feature type="domain" description="DEAD-box RNA helicase Q" evidence="16">
    <location>
        <begin position="486"/>
        <end position="514"/>
    </location>
</feature>
<dbReference type="Pfam" id="PF00270">
    <property type="entry name" value="DEAD"/>
    <property type="match status" value="1"/>
</dbReference>
<evidence type="ECO:0000256" key="7">
    <source>
        <dbReference type="ARBA" id="ARBA00022806"/>
    </source>
</evidence>
<dbReference type="PANTHER" id="PTHR22655:SF2">
    <property type="entry name" value="ATP-DEPENDENT RNA HELICASE TDRD12-RELATED"/>
    <property type="match status" value="1"/>
</dbReference>
<keyword evidence="10" id="KW-0943">RNA-mediated gene silencing</keyword>
<feature type="compositionally biased region" description="Low complexity" evidence="15">
    <location>
        <begin position="1447"/>
        <end position="1457"/>
    </location>
</feature>
<dbReference type="Proteomes" id="UP000515162">
    <property type="component" value="Chromosome 2L"/>
</dbReference>
<dbReference type="InterPro" id="IPR027417">
    <property type="entry name" value="P-loop_NTPase"/>
</dbReference>
<dbReference type="RefSeq" id="XP_033172873.1">
    <property type="nucleotide sequence ID" value="XM_033316982.1"/>
</dbReference>
<evidence type="ECO:0000313" key="19">
    <source>
        <dbReference type="RefSeq" id="XP_033172873.1"/>
    </source>
</evidence>
<dbReference type="SUPFAM" id="SSF52540">
    <property type="entry name" value="P-loop containing nucleoside triphosphate hydrolases"/>
    <property type="match status" value="1"/>
</dbReference>
<evidence type="ECO:0000259" key="16">
    <source>
        <dbReference type="PROSITE" id="PS51195"/>
    </source>
</evidence>
<keyword evidence="8" id="KW-0067">ATP-binding</keyword>
<keyword evidence="2" id="KW-0217">Developmental protein</keyword>
<feature type="short sequence motif" description="Q motif" evidence="13">
    <location>
        <begin position="486"/>
        <end position="514"/>
    </location>
</feature>
<dbReference type="Pfam" id="PF00567">
    <property type="entry name" value="TUDOR"/>
    <property type="match status" value="2"/>
</dbReference>
<dbReference type="InterPro" id="IPR002999">
    <property type="entry name" value="Tudor"/>
</dbReference>
<dbReference type="Gene3D" id="3.40.50.300">
    <property type="entry name" value="P-loop containing nucleotide triphosphate hydrolases"/>
    <property type="match status" value="1"/>
</dbReference>
<dbReference type="GO" id="GO:0016787">
    <property type="term" value="F:hydrolase activity"/>
    <property type="evidence" value="ECO:0007669"/>
    <property type="project" value="UniProtKB-KW"/>
</dbReference>
<sequence>MYNGASSNSDSKKMKQQQDPVQEESILITHFVNPHQFSYVRCIDVENSAMLVRQIEQNLKDYCTSERTKQVYVTNEGVIVRYQRWSPPKLVRGVVRRRQDEEYLVWILDYGFNLCCSVRDLWPLPDHLSRSLCDFKEGGVALITPHSGSAWTRSAIESLDKQLEEANQLTFQVLHRGKSNRNFGLLKFRSSCQTEDAAYFLMKQDQGRCNESSTMDIPYEDISFEKAEINDMAIDTRPRLRRIIELLSENAKESTPIPFAIQQQKLDGPLQNLKSYLIPNSGKLLSKVQSISESSVQTALANRLEIEQISKEIPHKANQSEENGKTEVKYIESENLSECLSKVKLSSYQQKNTDSSAVSRPSNPSTNSNSNVRKSMPIFKSHGAHLTPSLSVPLTENSTNQSNNRTVLFSMDRMEQIFNDMLGKSPSERIVQRNRSQMPNPNVLTTKRCVEKVHVSRSENMGDRKPSVCLKHLVLAHSSEPVNPVTSYKELPLGNTILDAMDDLNFQTPLPTQIYAWPHLVNRGSLVLVNPSGTGRSWSYLPVICSSVLSSLENVTSNLDTRIAPGPLAILIVDSVENAKKLASHCEFLMRDFNTQNLKVVNTHDHSMTDVHLMLLNSCGVLVTTLGHLNDILSNELPVVNPTRLEFLIFDDYDRKRLENAELLKEVFQKVNSIGCLSKQLVLVAQQWHSERFQKLLNRTTKPLILFGDFLEAALYGGLKFHVTLRSSALKGRQLLDILAAQDVSKKRTLIYCKNQMELEELSAILIEAGHQCVDISKAQNQSPNQLMLVDDSQVREQLPVRNIQLLIHFSLPESWLRFSRRFHTMADNIRNLFTTPMERVPHLITYILMDENNAKEWPRIMKFLQDHGLATQSMPESQQHMDNSLPYCPYKLSNGDCNRNQCNKRHHFLKTDLPKIGNPLLQPGTLIRCKFLKAYDAAHMAVMPMKYKSKDSISWMDVPYPSHPSTLAFKMSFGVPRKVHNPCIINDVCFVQYKELLSRVRIVDNPVRTQVTVQLMDYGTELLQVKASQLLECPEQFRDLPHLAMDIRLSGLAGSGQDGMWSTDSIQWVEERFADINEEIMQVTVDFGVLDVAYVKEIALIEECPTMLTSVYKTFLRKELLRQGFAKIDNTSILELRAIHEQWKQEMEELRANKENIVCSLDNRDSEITVLQNKQATCSSGKEEDLNPVETPLMIASPNETLEERKDVSEKVKNEIVELNDPNKPLKMEQVQDASPLDSSTALINALIRDLNTTSPTKKKNTQEFLKNVVHEEETQSIQHEISSINSLKQDKTIVVAPQDPPKEFLPQYLNCTTKSRESVYPMVKWHQTLTHIELVVEQQVLEYKLVLEGNTLEYKVNETTPPQRFILNLLGEVRIDSVKQHGYYLHIKLTKVGLLFHWPTLLNSLYVQKHAHWLIYDTERSHGPPPSFGLVLWEGYLAHKKTKSNSDSEGSEFSSTPEDFIEPGVEYCEMDSTFYED</sequence>
<keyword evidence="7 18" id="KW-0347">Helicase</keyword>
<feature type="region of interest" description="Disordered" evidence="15">
    <location>
        <begin position="1444"/>
        <end position="1465"/>
    </location>
</feature>
<evidence type="ECO:0000313" key="17">
    <source>
        <dbReference type="Proteomes" id="UP000515162"/>
    </source>
</evidence>
<dbReference type="GO" id="GO:0031047">
    <property type="term" value="P:regulatory ncRNA-mediated gene silencing"/>
    <property type="evidence" value="ECO:0007669"/>
    <property type="project" value="UniProtKB-KW"/>
</dbReference>
<keyword evidence="14" id="KW-0175">Coiled coil</keyword>
<evidence type="ECO:0000256" key="13">
    <source>
        <dbReference type="PROSITE-ProRule" id="PRU00552"/>
    </source>
</evidence>
<keyword evidence="3" id="KW-0677">Repeat</keyword>
<dbReference type="FunFam" id="3.40.50.300:FF:004087">
    <property type="entry name" value="GM12046"/>
    <property type="match status" value="1"/>
</dbReference>
<dbReference type="RefSeq" id="XP_033172860.1">
    <property type="nucleotide sequence ID" value="XM_033316969.1"/>
</dbReference>
<keyword evidence="9" id="KW-0744">Spermatogenesis</keyword>
<dbReference type="PROSITE" id="PS51195">
    <property type="entry name" value="Q_MOTIF"/>
    <property type="match status" value="1"/>
</dbReference>
<dbReference type="GO" id="GO:0042078">
    <property type="term" value="P:germ-line stem cell division"/>
    <property type="evidence" value="ECO:0007669"/>
    <property type="project" value="TreeGrafter"/>
</dbReference>
<dbReference type="GO" id="GO:0003724">
    <property type="term" value="F:RNA helicase activity"/>
    <property type="evidence" value="ECO:0007669"/>
    <property type="project" value="UniProtKB-EC"/>
</dbReference>
<reference evidence="17" key="2">
    <citation type="submission" date="2025-05" db="UniProtKB">
        <authorList>
            <consortium name="RefSeq"/>
        </authorList>
    </citation>
    <scope>NUCLEOTIDE SEQUENCE [LARGE SCALE GENOMIC DNA]</scope>
    <source>
        <strain evidence="19">Mau12</strain>
        <strain evidence="17">mau12</strain>
        <tissue evidence="19">Whole Body</tissue>
    </source>
</reference>
<evidence type="ECO:0000256" key="2">
    <source>
        <dbReference type="ARBA" id="ARBA00022473"/>
    </source>
</evidence>
<keyword evidence="4" id="KW-0547">Nucleotide-binding</keyword>
<dbReference type="CTD" id="34331"/>
<organism evidence="17 18">
    <name type="scientific">Drosophila mauritiana</name>
    <name type="common">Fruit fly</name>
    <dbReference type="NCBI Taxonomy" id="7226"/>
    <lineage>
        <taxon>Eukaryota</taxon>
        <taxon>Metazoa</taxon>
        <taxon>Ecdysozoa</taxon>
        <taxon>Arthropoda</taxon>
        <taxon>Hexapoda</taxon>
        <taxon>Insecta</taxon>
        <taxon>Pterygota</taxon>
        <taxon>Neoptera</taxon>
        <taxon>Endopterygota</taxon>
        <taxon>Diptera</taxon>
        <taxon>Brachycera</taxon>
        <taxon>Muscomorpha</taxon>
        <taxon>Ephydroidea</taxon>
        <taxon>Drosophilidae</taxon>
        <taxon>Drosophila</taxon>
        <taxon>Sophophora</taxon>
    </lineage>
</organism>
<evidence type="ECO:0000256" key="12">
    <source>
        <dbReference type="ARBA" id="ARBA00047984"/>
    </source>
</evidence>
<keyword evidence="6" id="KW-0378">Hydrolase</keyword>
<accession>A0A6P8KRL5</accession>
<evidence type="ECO:0000256" key="14">
    <source>
        <dbReference type="SAM" id="Coils"/>
    </source>
</evidence>
<feature type="coiled-coil region" evidence="14">
    <location>
        <begin position="1134"/>
        <end position="1161"/>
    </location>
</feature>
<dbReference type="InterPro" id="IPR011545">
    <property type="entry name" value="DEAD/DEAH_box_helicase_dom"/>
</dbReference>
<dbReference type="EC" id="3.6.4.13" evidence="1"/>
<evidence type="ECO:0000256" key="1">
    <source>
        <dbReference type="ARBA" id="ARBA00012552"/>
    </source>
</evidence>
<dbReference type="GO" id="GO:0003676">
    <property type="term" value="F:nucleic acid binding"/>
    <property type="evidence" value="ECO:0007669"/>
    <property type="project" value="InterPro"/>
</dbReference>
<evidence type="ECO:0000256" key="3">
    <source>
        <dbReference type="ARBA" id="ARBA00022737"/>
    </source>
</evidence>